<dbReference type="PANTHER" id="PTHR30466:SF1">
    <property type="entry name" value="FMN REDUCTASE (NADH) RUTF"/>
    <property type="match status" value="1"/>
</dbReference>
<dbReference type="SUPFAM" id="SSF50475">
    <property type="entry name" value="FMN-binding split barrel"/>
    <property type="match status" value="1"/>
</dbReference>
<dbReference type="Proteomes" id="UP000308530">
    <property type="component" value="Chromosome"/>
</dbReference>
<dbReference type="InterPro" id="IPR050268">
    <property type="entry name" value="NADH-dep_flavin_reductase"/>
</dbReference>
<accession>A0ABX6QSD0</accession>
<proteinExistence type="predicted"/>
<evidence type="ECO:0000259" key="2">
    <source>
        <dbReference type="SMART" id="SM00903"/>
    </source>
</evidence>
<organism evidence="3 4">
    <name type="scientific">Peteryoungia desertarenae</name>
    <dbReference type="NCBI Taxonomy" id="1813451"/>
    <lineage>
        <taxon>Bacteria</taxon>
        <taxon>Pseudomonadati</taxon>
        <taxon>Pseudomonadota</taxon>
        <taxon>Alphaproteobacteria</taxon>
        <taxon>Hyphomicrobiales</taxon>
        <taxon>Rhizobiaceae</taxon>
        <taxon>Peteryoungia</taxon>
    </lineage>
</organism>
<dbReference type="SMART" id="SM00903">
    <property type="entry name" value="Flavin_Reduct"/>
    <property type="match status" value="1"/>
</dbReference>
<dbReference type="InterPro" id="IPR012349">
    <property type="entry name" value="Split_barrel_FMN-bd"/>
</dbReference>
<gene>
    <name evidence="3" type="ORF">FE840_014540</name>
</gene>
<keyword evidence="1" id="KW-0560">Oxidoreductase</keyword>
<protein>
    <submittedName>
        <fullName evidence="3">Flavin reductase</fullName>
    </submittedName>
</protein>
<dbReference type="InterPro" id="IPR002563">
    <property type="entry name" value="Flavin_Rdtase-like_dom"/>
</dbReference>
<evidence type="ECO:0000256" key="1">
    <source>
        <dbReference type="ARBA" id="ARBA00023002"/>
    </source>
</evidence>
<keyword evidence="4" id="KW-1185">Reference proteome</keyword>
<evidence type="ECO:0000313" key="4">
    <source>
        <dbReference type="Proteomes" id="UP000308530"/>
    </source>
</evidence>
<dbReference type="PANTHER" id="PTHR30466">
    <property type="entry name" value="FLAVIN REDUCTASE"/>
    <property type="match status" value="1"/>
</dbReference>
<dbReference type="Pfam" id="PF01613">
    <property type="entry name" value="Flavin_Reduct"/>
    <property type="match status" value="1"/>
</dbReference>
<feature type="domain" description="Flavin reductase like" evidence="2">
    <location>
        <begin position="1"/>
        <end position="148"/>
    </location>
</feature>
<evidence type="ECO:0000313" key="3">
    <source>
        <dbReference type="EMBL" id="QLF71424.1"/>
    </source>
</evidence>
<reference evidence="3 4" key="1">
    <citation type="submission" date="2020-06" db="EMBL/GenBank/DDBJ databases">
        <title>Genome sequence of Rhizobium sp strain ADMK78.</title>
        <authorList>
            <person name="Rahi P."/>
        </authorList>
    </citation>
    <scope>NUCLEOTIDE SEQUENCE [LARGE SCALE GENOMIC DNA]</scope>
    <source>
        <strain evidence="3 4">ADMK78</strain>
    </source>
</reference>
<sequence length="149" mass="15999">MSHYAGHVQVVTTDHAGIKRGVTITAACSVSDSPPMVLACLNNGNESNAVFFESGYFALNTLAEPHLDLANAFAGFGKLLVEERFALGRWTTLVTGAPVLEDAIVSFDCLVVDQKVTATHTVLFGEVKAVNFGPDRPALLYLDRGFRTL</sequence>
<dbReference type="Gene3D" id="2.30.110.10">
    <property type="entry name" value="Electron Transport, Fmn-binding Protein, Chain A"/>
    <property type="match status" value="1"/>
</dbReference>
<name>A0ABX6QSD0_9HYPH</name>
<dbReference type="EMBL" id="CP058350">
    <property type="protein sequence ID" value="QLF71424.1"/>
    <property type="molecule type" value="Genomic_DNA"/>
</dbReference>